<gene>
    <name evidence="3" type="ORF">pmac_cds_218</name>
</gene>
<protein>
    <submittedName>
        <fullName evidence="3">N-acetyl-glucosamine transferase incomplete domain containing protein</fullName>
    </submittedName>
</protein>
<feature type="compositionally biased region" description="Basic and acidic residues" evidence="1">
    <location>
        <begin position="312"/>
        <end position="324"/>
    </location>
</feature>
<dbReference type="Pfam" id="PF11397">
    <property type="entry name" value="GlcNAc"/>
    <property type="match status" value="2"/>
</dbReference>
<feature type="compositionally biased region" description="Polar residues" evidence="1">
    <location>
        <begin position="359"/>
        <end position="384"/>
    </location>
</feature>
<reference evidence="3" key="1">
    <citation type="journal article" date="2018" name="Nat. Commun.">
        <title>Diversity and evolution of the emerging Pandoraviridae family.</title>
        <authorList>
            <person name="Legendre M."/>
            <person name="Fabre E."/>
            <person name="Poirot O."/>
            <person name="Jeudy S."/>
            <person name="Lartigue A."/>
            <person name="Alempic J.M."/>
            <person name="Beucher L."/>
            <person name="Philippe N."/>
            <person name="Bertaux L."/>
            <person name="Christo-Foroux E."/>
            <person name="Labadie K."/>
            <person name="Coute Y."/>
            <person name="Abergel C."/>
            <person name="Claverie J.M."/>
        </authorList>
    </citation>
    <scope>NUCLEOTIDE SEQUENCE [LARGE SCALE GENOMIC DNA]</scope>
    <source>
        <strain evidence="3">Macleodensis</strain>
    </source>
</reference>
<keyword evidence="2" id="KW-0812">Transmembrane</keyword>
<keyword evidence="3" id="KW-0808">Transferase</keyword>
<dbReference type="EMBL" id="MG011691">
    <property type="protein sequence ID" value="AVK76906.1"/>
    <property type="molecule type" value="Genomic_DNA"/>
</dbReference>
<keyword evidence="2" id="KW-0472">Membrane</keyword>
<dbReference type="GO" id="GO:0016740">
    <property type="term" value="F:transferase activity"/>
    <property type="evidence" value="ECO:0007669"/>
    <property type="project" value="UniProtKB-KW"/>
</dbReference>
<dbReference type="KEGG" id="vg:36841361"/>
<name>A0A2U7UEN1_9VIRU</name>
<dbReference type="GeneID" id="36841361"/>
<dbReference type="InterPro" id="IPR021067">
    <property type="entry name" value="Glycosyltransferase"/>
</dbReference>
<organism evidence="3">
    <name type="scientific">Pandoravirus macleodensis</name>
    <dbReference type="NCBI Taxonomy" id="2107707"/>
    <lineage>
        <taxon>Viruses</taxon>
        <taxon>Pandoravirus</taxon>
    </lineage>
</organism>
<proteinExistence type="predicted"/>
<evidence type="ECO:0000256" key="1">
    <source>
        <dbReference type="SAM" id="MobiDB-lite"/>
    </source>
</evidence>
<dbReference type="PANTHER" id="PTHR34496:SF7">
    <property type="entry name" value="GLYCOSYLTRANSFERASE (GLCNAC)"/>
    <property type="match status" value="1"/>
</dbReference>
<accession>A0A2U7UEN1</accession>
<dbReference type="Proteomes" id="UP000249758">
    <property type="component" value="Segment"/>
</dbReference>
<dbReference type="RefSeq" id="YP_009480902.1">
    <property type="nucleotide sequence ID" value="NC_037665.1"/>
</dbReference>
<sequence length="609" mass="67579">MGLLGKTRRGLRTLPDTLPVSTQAATPWRTRVVRAVCVGLVAAVIIVLIAASVRARSRRLSSAARVRARCRSTNPDAARRTIFVSIVARGHRDEQAAVALIGALFDRARHPGRVHVGLCRCSSRGYGDDQYSRDHTDGHVGGHNGDDIDDIVAAYGAAYPHHEGRFNTNVRVLTEEPTSERGAANAMLLVQRHLYRGQRYYATISVNCRPCHGWDVAALSDLDRAALHQTSTTNRSMTPTAKVIVTMRLADDSDSDAEDSTDDSDDYPLGDDDAGEHHRYDADADGAASIARTETSDRGHGGGSFSVTRIRTGNDRAHRVDHAKGSTRATATTMDRDNADKNMNTLWPSFFRNRGRRQGTLSASTQPGTRSAQTPFGRQTTNQKSDVRSAHHRLPTFAVFEMWSPRGLPVLRTRAFRYAPVRPFGTPFWHSDFSLCDAAALVGDAPWDPWYEHLPLDGAVDWCTTVRLWTRGWDFYSPTRALVRRTKGRTRDACLDSPVDLPRRVRREREAAYARAWALLGLEVPWRPSIEPRYALGTVRAVAAFMRQSGLDWLERRADAHAFVGMLPLGDAGVGVAVRFDEREVAAKYGSWARFLDETDYRGGVAVHW</sequence>
<feature type="compositionally biased region" description="Acidic residues" evidence="1">
    <location>
        <begin position="252"/>
        <end position="274"/>
    </location>
</feature>
<keyword evidence="2" id="KW-1133">Transmembrane helix</keyword>
<feature type="transmembrane region" description="Helical" evidence="2">
    <location>
        <begin position="32"/>
        <end position="53"/>
    </location>
</feature>
<feature type="region of interest" description="Disordered" evidence="1">
    <location>
        <begin position="250"/>
        <end position="389"/>
    </location>
</feature>
<evidence type="ECO:0000313" key="3">
    <source>
        <dbReference type="EMBL" id="AVK76906.1"/>
    </source>
</evidence>
<evidence type="ECO:0000256" key="2">
    <source>
        <dbReference type="SAM" id="Phobius"/>
    </source>
</evidence>
<dbReference type="PANTHER" id="PTHR34496">
    <property type="entry name" value="GLCNAC TRANSFERASE-RELATED"/>
    <property type="match status" value="1"/>
</dbReference>